<keyword evidence="7 9" id="KW-0326">Glycosidase</keyword>
<comment type="catalytic activity">
    <reaction evidence="1">
        <text>Random endo-hydrolysis of N-acetyl-beta-D-glucosaminide (1-&gt;4)-beta-linkages in chitin and chitodextrins.</text>
        <dbReference type="EC" id="3.2.1.14"/>
    </reaction>
</comment>
<dbReference type="SUPFAM" id="SSF51055">
    <property type="entry name" value="Carbohydrate binding domain"/>
    <property type="match status" value="2"/>
</dbReference>
<evidence type="ECO:0000256" key="4">
    <source>
        <dbReference type="ARBA" id="ARBA00022801"/>
    </source>
</evidence>
<dbReference type="PROSITE" id="PS01095">
    <property type="entry name" value="GH18_1"/>
    <property type="match status" value="1"/>
</dbReference>
<feature type="region of interest" description="Disordered" evidence="10">
    <location>
        <begin position="554"/>
        <end position="582"/>
    </location>
</feature>
<dbReference type="GO" id="GO:0030246">
    <property type="term" value="F:carbohydrate binding"/>
    <property type="evidence" value="ECO:0007669"/>
    <property type="project" value="InterPro"/>
</dbReference>
<dbReference type="Pfam" id="PF22352">
    <property type="entry name" value="K319L-like_PKD"/>
    <property type="match status" value="1"/>
</dbReference>
<keyword evidence="5" id="KW-0146">Chitin degradation</keyword>
<protein>
    <recommendedName>
        <fullName evidence="3">chitinase</fullName>
        <ecNumber evidence="3">3.2.1.14</ecNumber>
    </recommendedName>
</protein>
<evidence type="ECO:0000256" key="9">
    <source>
        <dbReference type="RuleBase" id="RU000489"/>
    </source>
</evidence>
<dbReference type="InterPro" id="IPR035986">
    <property type="entry name" value="PKD_dom_sf"/>
</dbReference>
<gene>
    <name evidence="13" type="ORF">C9I98_10335</name>
</gene>
<dbReference type="CDD" id="cd12215">
    <property type="entry name" value="ChiC_BD"/>
    <property type="match status" value="2"/>
</dbReference>
<feature type="domain" description="GH18" evidence="12">
    <location>
        <begin position="159"/>
        <end position="561"/>
    </location>
</feature>
<evidence type="ECO:0000256" key="2">
    <source>
        <dbReference type="ARBA" id="ARBA00009121"/>
    </source>
</evidence>
<keyword evidence="14" id="KW-1185">Reference proteome</keyword>
<dbReference type="GO" id="GO:0008061">
    <property type="term" value="F:chitin binding"/>
    <property type="evidence" value="ECO:0007669"/>
    <property type="project" value="InterPro"/>
</dbReference>
<dbReference type="SUPFAM" id="SSF54556">
    <property type="entry name" value="Chitinase insertion domain"/>
    <property type="match status" value="1"/>
</dbReference>
<dbReference type="PROSITE" id="PS51910">
    <property type="entry name" value="GH18_2"/>
    <property type="match status" value="1"/>
</dbReference>
<comment type="caution">
    <text evidence="13">The sequence shown here is derived from an EMBL/GenBank/DDBJ whole genome shotgun (WGS) entry which is preliminary data.</text>
</comment>
<dbReference type="InterPro" id="IPR013540">
    <property type="entry name" value="ChitinaseA_N"/>
</dbReference>
<dbReference type="InterPro" id="IPR017853">
    <property type="entry name" value="GH"/>
</dbReference>
<dbReference type="GO" id="GO:0008843">
    <property type="term" value="F:endochitinase activity"/>
    <property type="evidence" value="ECO:0007669"/>
    <property type="project" value="UniProtKB-EC"/>
</dbReference>
<evidence type="ECO:0000256" key="11">
    <source>
        <dbReference type="SAM" id="SignalP"/>
    </source>
</evidence>
<evidence type="ECO:0000256" key="5">
    <source>
        <dbReference type="ARBA" id="ARBA00023024"/>
    </source>
</evidence>
<evidence type="ECO:0000259" key="12">
    <source>
        <dbReference type="PROSITE" id="PS51910"/>
    </source>
</evidence>
<dbReference type="GO" id="GO:0006032">
    <property type="term" value="P:chitin catabolic process"/>
    <property type="evidence" value="ECO:0007669"/>
    <property type="project" value="UniProtKB-KW"/>
</dbReference>
<comment type="similarity">
    <text evidence="2">Belongs to the glycosyl hydrolase 18 family. Chitinase class II subfamily.</text>
</comment>
<dbReference type="SMART" id="SM00636">
    <property type="entry name" value="Glyco_18"/>
    <property type="match status" value="1"/>
</dbReference>
<dbReference type="CDD" id="cd02848">
    <property type="entry name" value="E_set_Chitinase_N"/>
    <property type="match status" value="1"/>
</dbReference>
<dbReference type="EC" id="3.2.1.14" evidence="3"/>
<keyword evidence="4 9" id="KW-0378">Hydrolase</keyword>
<dbReference type="InterPro" id="IPR029070">
    <property type="entry name" value="Chitinase_insertion_sf"/>
</dbReference>
<dbReference type="GO" id="GO:0000272">
    <property type="term" value="P:polysaccharide catabolic process"/>
    <property type="evidence" value="ECO:0007669"/>
    <property type="project" value="UniProtKB-KW"/>
</dbReference>
<sequence>MEFHVKKTNLTLLISSMLASSVAYSAAPGAPTIDWGEHTYALVELNRDAGSYNDIVVAIHDSVAVSVSWQTWSGDAAETANVKLNGDTVWTGDGGASSATFNVSKGGIYDMTVELCNADGCSESGSVELTIADTDGSHLAPLVPTLQENNKPYTNKSGKVVGSYFVEWSVYDRGFPVDKIPAQNLTHIIYGFTPICGGDGINDSLKQISGSFEALQKACAGREDFKVAIHDPWAALQKGQQGVSEWSDPYRGNFGQMMALKQAYPDLKILPSIGGWTLSDPFYFMHDEAKRRTFVSSVKEFLQTWKFFDGVDIDWEYPGGNGAHPTLGDKERDGELYVTLMKELREMLDELSTETGRTYELTSAIGVDVKKIEVVDYNRAQQYMDYIFLMSYDMFGAFDLNNLGHQSGLYDASHNPAVTFTTDRGVTDLLAQGLDPKKLVIGVPKYGRGWKGVHNYTGDNPMTGQATGGIDGTWEAGVLDYRDIADNHSGNGWEDRYDEQAEASYKWNPTTKELISYDNARAVKAKGNYVQQHGLAGLFSWEIDADNGDVLNAMHEGLGHGDDTGEPPVNKPPVANAGDDQTVTGPVEVQLDGSSSYDPEQQAMTYSWTQVSGPAVTINSSDQAHASVDVPVTDTNVSYVLSLTVTDDEGLTDSDQVTITNQAEAVNQPPSVSLPAALNVDSESTFNLNAQAQDPDGDPLTYTWTVPNNFTVLSGSGTASINVKAPAVTEVSQAVISVLVSDGALDATAQTSMTVNPVDTGGGECSMTDPDAANHPAWSAGATYVGGDKVSHDQLVWEAKYWTQNNEPSVTADQWKLLSDVEVSWNAGVAYNGGDEVNHNGNRWKAAYWTRGDEPGTAAVWENIGEASCQ</sequence>
<dbReference type="InterPro" id="IPR014756">
    <property type="entry name" value="Ig_E-set"/>
</dbReference>
<dbReference type="InterPro" id="IPR001223">
    <property type="entry name" value="Glyco_hydro18_cat"/>
</dbReference>
<evidence type="ECO:0000256" key="10">
    <source>
        <dbReference type="SAM" id="MobiDB-lite"/>
    </source>
</evidence>
<dbReference type="InterPro" id="IPR036573">
    <property type="entry name" value="CBM_sf_5/12"/>
</dbReference>
<organism evidence="13 14">
    <name type="scientific">Photobacterium sanctipauli</name>
    <dbReference type="NCBI Taxonomy" id="1342794"/>
    <lineage>
        <taxon>Bacteria</taxon>
        <taxon>Pseudomonadati</taxon>
        <taxon>Pseudomonadota</taxon>
        <taxon>Gammaproteobacteria</taxon>
        <taxon>Vibrionales</taxon>
        <taxon>Vibrionaceae</taxon>
        <taxon>Photobacterium</taxon>
    </lineage>
</organism>
<dbReference type="Pfam" id="PF08329">
    <property type="entry name" value="ChitinaseA_N"/>
    <property type="match status" value="1"/>
</dbReference>
<dbReference type="AlphaFoldDB" id="A0A2T3NUC0"/>
<dbReference type="SUPFAM" id="SSF51445">
    <property type="entry name" value="(Trans)glycosidases"/>
    <property type="match status" value="1"/>
</dbReference>
<dbReference type="CDD" id="cd06548">
    <property type="entry name" value="GH18_chitinase"/>
    <property type="match status" value="1"/>
</dbReference>
<proteinExistence type="inferred from homology"/>
<dbReference type="CDD" id="cd00146">
    <property type="entry name" value="PKD"/>
    <property type="match status" value="1"/>
</dbReference>
<evidence type="ECO:0000313" key="14">
    <source>
        <dbReference type="Proteomes" id="UP000241771"/>
    </source>
</evidence>
<dbReference type="Pfam" id="PF00704">
    <property type="entry name" value="Glyco_hydro_18"/>
    <property type="match status" value="1"/>
</dbReference>
<dbReference type="InterPro" id="IPR050314">
    <property type="entry name" value="Glycosyl_Hydrlase_18"/>
</dbReference>
<dbReference type="InterPro" id="IPR011583">
    <property type="entry name" value="Chitinase_II/V-like_cat"/>
</dbReference>
<name>A0A2T3NUC0_9GAMM</name>
<evidence type="ECO:0000256" key="8">
    <source>
        <dbReference type="ARBA" id="ARBA00023326"/>
    </source>
</evidence>
<dbReference type="Pfam" id="PF02839">
    <property type="entry name" value="CBM_5_12"/>
    <property type="match status" value="2"/>
</dbReference>
<dbReference type="SUPFAM" id="SSF81296">
    <property type="entry name" value="E set domains"/>
    <property type="match status" value="1"/>
</dbReference>
<dbReference type="SUPFAM" id="SSF49299">
    <property type="entry name" value="PKD domain"/>
    <property type="match status" value="1"/>
</dbReference>
<dbReference type="Proteomes" id="UP000241771">
    <property type="component" value="Unassembled WGS sequence"/>
</dbReference>
<evidence type="ECO:0000256" key="3">
    <source>
        <dbReference type="ARBA" id="ARBA00012729"/>
    </source>
</evidence>
<feature type="signal peptide" evidence="11">
    <location>
        <begin position="1"/>
        <end position="25"/>
    </location>
</feature>
<dbReference type="InterPro" id="IPR001579">
    <property type="entry name" value="Glyco_hydro_18_chit_AS"/>
</dbReference>
<dbReference type="EMBL" id="PYMA01000005">
    <property type="protein sequence ID" value="PSW19852.1"/>
    <property type="molecule type" value="Genomic_DNA"/>
</dbReference>
<dbReference type="SMART" id="SM00089">
    <property type="entry name" value="PKD"/>
    <property type="match status" value="2"/>
</dbReference>
<dbReference type="GO" id="GO:0005576">
    <property type="term" value="C:extracellular region"/>
    <property type="evidence" value="ECO:0007669"/>
    <property type="project" value="InterPro"/>
</dbReference>
<keyword evidence="11" id="KW-0732">Signal</keyword>
<accession>A0A2T3NUC0</accession>
<dbReference type="InterPro" id="IPR003610">
    <property type="entry name" value="CBM5/12"/>
</dbReference>
<keyword evidence="8" id="KW-0624">Polysaccharide degradation</keyword>
<evidence type="ECO:0000256" key="7">
    <source>
        <dbReference type="ARBA" id="ARBA00023295"/>
    </source>
</evidence>
<dbReference type="PANTHER" id="PTHR11177:SF317">
    <property type="entry name" value="CHITINASE 12-RELATED"/>
    <property type="match status" value="1"/>
</dbReference>
<dbReference type="Gene3D" id="3.20.20.80">
    <property type="entry name" value="Glycosidases"/>
    <property type="match status" value="1"/>
</dbReference>
<dbReference type="Gene3D" id="2.10.10.20">
    <property type="entry name" value="Carbohydrate-binding module superfamily 5/12"/>
    <property type="match status" value="2"/>
</dbReference>
<evidence type="ECO:0000256" key="1">
    <source>
        <dbReference type="ARBA" id="ARBA00000822"/>
    </source>
</evidence>
<dbReference type="SMART" id="SM00495">
    <property type="entry name" value="ChtBD3"/>
    <property type="match status" value="2"/>
</dbReference>
<keyword evidence="6" id="KW-0119">Carbohydrate metabolism</keyword>
<dbReference type="Pfam" id="PF19408">
    <property type="entry name" value="PKD_6"/>
    <property type="match status" value="1"/>
</dbReference>
<dbReference type="InterPro" id="IPR013783">
    <property type="entry name" value="Ig-like_fold"/>
</dbReference>
<dbReference type="InterPro" id="IPR022409">
    <property type="entry name" value="PKD/Chitinase_dom"/>
</dbReference>
<dbReference type="InterPro" id="IPR045829">
    <property type="entry name" value="PKD_6"/>
</dbReference>
<dbReference type="Gene3D" id="2.60.40.10">
    <property type="entry name" value="Immunoglobulins"/>
    <property type="match status" value="3"/>
</dbReference>
<evidence type="ECO:0000313" key="13">
    <source>
        <dbReference type="EMBL" id="PSW19852.1"/>
    </source>
</evidence>
<dbReference type="PANTHER" id="PTHR11177">
    <property type="entry name" value="CHITINASE"/>
    <property type="match status" value="1"/>
</dbReference>
<evidence type="ECO:0000256" key="6">
    <source>
        <dbReference type="ARBA" id="ARBA00023277"/>
    </source>
</evidence>
<reference evidence="13 14" key="1">
    <citation type="submission" date="2018-01" db="EMBL/GenBank/DDBJ databases">
        <title>Whole genome sequencing of Histamine producing bacteria.</title>
        <authorList>
            <person name="Butler K."/>
        </authorList>
    </citation>
    <scope>NUCLEOTIDE SEQUENCE [LARGE SCALE GENOMIC DNA]</scope>
    <source>
        <strain evidence="13 14">DSM 100436</strain>
    </source>
</reference>
<dbReference type="Gene3D" id="3.10.50.10">
    <property type="match status" value="1"/>
</dbReference>
<feature type="chain" id="PRO_5015704633" description="chitinase" evidence="11">
    <location>
        <begin position="26"/>
        <end position="870"/>
    </location>
</feature>